<dbReference type="InterPro" id="IPR002110">
    <property type="entry name" value="Ankyrin_rpt"/>
</dbReference>
<evidence type="ECO:0000256" key="2">
    <source>
        <dbReference type="ARBA" id="ARBA00022618"/>
    </source>
</evidence>
<dbReference type="EMBL" id="JAHXZJ010001119">
    <property type="protein sequence ID" value="KAH0555515.1"/>
    <property type="molecule type" value="Genomic_DNA"/>
</dbReference>
<dbReference type="InterPro" id="IPR056237">
    <property type="entry name" value="ANKLE2_3rd"/>
</dbReference>
<reference evidence="6 7" key="1">
    <citation type="journal article" date="2021" name="J. Hered.">
        <title>A chromosome-level genome assembly of the parasitoid wasp, Cotesia glomerata (Hymenoptera: Braconidae).</title>
        <authorList>
            <person name="Pinto B.J."/>
            <person name="Weis J.J."/>
            <person name="Gamble T."/>
            <person name="Ode P.J."/>
            <person name="Paul R."/>
            <person name="Zaspel J.M."/>
        </authorList>
    </citation>
    <scope>NUCLEOTIDE SEQUENCE [LARGE SCALE GENOMIC DNA]</scope>
    <source>
        <strain evidence="6">CgM1</strain>
    </source>
</reference>
<sequence length="635" mass="72178">MSVNGLINTKSDHLNMLDSLKTNKNVYHAVFVNEKPTTPETEELDNELHVYQDKLDALKVIKKYKTGRLKTFSSWEEAENYARYGDSLNYSVNGSSVDGKVVAENSCKPVDEKGPSFKSLKPQELVVFRKLIEIGDLEGVKNCIWENPRYLVGVSGNPTILQEGPRYNALHVATSKSSDAFNMCKLVLDVISDPNFIELIDGIEETASYVNKSQVFIEAFLNTPNKGLNETPLHFAAKYGLKDVVALLVSYPQCSRTAKNKHGQTPMEIICDRKPLEDDGKLIREIRALLEDQYFVPVIRSEDNSLAPAIGDPFSPASPPRLVIDPISPRLEVKAFAGPMTKPQALEFRKKWKTPPRMLFGTPKRDTSINDLLHLEKLDCRLIDFEKGLERVGRDLAEEYHVSWKEFWPFLNEFADLKSTSGLDKLEKYLSKLQRFKTINSVKQEKSYSKSKSIKNLSKDFKTANCIQSDDKDDINDIKPIDFYSKQEDEKNLLNKLESNFIDKKDNESYNNDMDALIKNMESLILNSPKNVVAEEKFYTPPSSPLPFDDYSDFSEDSSSEDEMFIPSEGHPVFIEGSVPSKIDIAVLNALPETIDPEVYPLIYQWKHDLQLAVRKNDKSFSFRTPRKALLTPNK</sequence>
<evidence type="ECO:0000256" key="1">
    <source>
        <dbReference type="ARBA" id="ARBA00007597"/>
    </source>
</evidence>
<accession>A0AAV7IS80</accession>
<keyword evidence="4" id="KW-0131">Cell cycle</keyword>
<dbReference type="InterPro" id="IPR036770">
    <property type="entry name" value="Ankyrin_rpt-contain_sf"/>
</dbReference>
<dbReference type="GO" id="GO:0051721">
    <property type="term" value="F:protein phosphatase 2A binding"/>
    <property type="evidence" value="ECO:0007669"/>
    <property type="project" value="TreeGrafter"/>
</dbReference>
<keyword evidence="3" id="KW-0040">ANK repeat</keyword>
<evidence type="ECO:0000313" key="7">
    <source>
        <dbReference type="Proteomes" id="UP000826195"/>
    </source>
</evidence>
<protein>
    <recommendedName>
        <fullName evidence="5">ANKLE2 third alpha/beta domain-containing protein</fullName>
    </recommendedName>
</protein>
<evidence type="ECO:0000256" key="4">
    <source>
        <dbReference type="ARBA" id="ARBA00023306"/>
    </source>
</evidence>
<dbReference type="GO" id="GO:0005783">
    <property type="term" value="C:endoplasmic reticulum"/>
    <property type="evidence" value="ECO:0007669"/>
    <property type="project" value="TreeGrafter"/>
</dbReference>
<keyword evidence="2" id="KW-0132">Cell division</keyword>
<dbReference type="Pfam" id="PF24567">
    <property type="entry name" value="ANKLE2_3rd"/>
    <property type="match status" value="1"/>
</dbReference>
<comment type="caution">
    <text evidence="6">The sequence shown here is derived from an EMBL/GenBank/DDBJ whole genome shotgun (WGS) entry which is preliminary data.</text>
</comment>
<comment type="similarity">
    <text evidence="1">Belongs to the ANKLE2 family.</text>
</comment>
<dbReference type="GO" id="GO:0051301">
    <property type="term" value="P:cell division"/>
    <property type="evidence" value="ECO:0007669"/>
    <property type="project" value="UniProtKB-KW"/>
</dbReference>
<dbReference type="PANTHER" id="PTHR12349:SF4">
    <property type="entry name" value="ANKYRIN REPEAT AND LEM DOMAIN-CONTAINING PROTEIN 2"/>
    <property type="match status" value="1"/>
</dbReference>
<evidence type="ECO:0000313" key="6">
    <source>
        <dbReference type="EMBL" id="KAH0555515.1"/>
    </source>
</evidence>
<proteinExistence type="inferred from homology"/>
<dbReference type="Pfam" id="PF13857">
    <property type="entry name" value="Ank_5"/>
    <property type="match status" value="1"/>
</dbReference>
<name>A0AAV7IS80_COTGL</name>
<dbReference type="SUPFAM" id="SSF48403">
    <property type="entry name" value="Ankyrin repeat"/>
    <property type="match status" value="1"/>
</dbReference>
<evidence type="ECO:0000259" key="5">
    <source>
        <dbReference type="Pfam" id="PF24567"/>
    </source>
</evidence>
<dbReference type="Proteomes" id="UP000826195">
    <property type="component" value="Unassembled WGS sequence"/>
</dbReference>
<gene>
    <name evidence="6" type="ORF">KQX54_019656</name>
</gene>
<dbReference type="Gene3D" id="1.25.40.20">
    <property type="entry name" value="Ankyrin repeat-containing domain"/>
    <property type="match status" value="1"/>
</dbReference>
<organism evidence="6 7">
    <name type="scientific">Cotesia glomerata</name>
    <name type="common">Lepidopteran parasitic wasp</name>
    <name type="synonym">Apanteles glomeratus</name>
    <dbReference type="NCBI Taxonomy" id="32391"/>
    <lineage>
        <taxon>Eukaryota</taxon>
        <taxon>Metazoa</taxon>
        <taxon>Ecdysozoa</taxon>
        <taxon>Arthropoda</taxon>
        <taxon>Hexapoda</taxon>
        <taxon>Insecta</taxon>
        <taxon>Pterygota</taxon>
        <taxon>Neoptera</taxon>
        <taxon>Endopterygota</taxon>
        <taxon>Hymenoptera</taxon>
        <taxon>Apocrita</taxon>
        <taxon>Ichneumonoidea</taxon>
        <taxon>Braconidae</taxon>
        <taxon>Microgastrinae</taxon>
        <taxon>Cotesia</taxon>
    </lineage>
</organism>
<dbReference type="PANTHER" id="PTHR12349">
    <property type="entry name" value="ANKYRIN REPEAT AND LEM DOMAIN-CONTAINING PROTEIN 2"/>
    <property type="match status" value="1"/>
</dbReference>
<feature type="domain" description="ANKLE2 third alpha/beta" evidence="5">
    <location>
        <begin position="294"/>
        <end position="407"/>
    </location>
</feature>
<dbReference type="AlphaFoldDB" id="A0AAV7IS80"/>
<keyword evidence="7" id="KW-1185">Reference proteome</keyword>
<evidence type="ECO:0000256" key="3">
    <source>
        <dbReference type="ARBA" id="ARBA00023043"/>
    </source>
</evidence>